<name>A0A3B0JZR9_DROGU</name>
<dbReference type="AlphaFoldDB" id="A0A3B0JZR9"/>
<evidence type="ECO:0000313" key="2">
    <source>
        <dbReference type="Proteomes" id="UP000268350"/>
    </source>
</evidence>
<keyword evidence="2" id="KW-1185">Reference proteome</keyword>
<evidence type="ECO:0000313" key="1">
    <source>
        <dbReference type="EMBL" id="SPP76598.1"/>
    </source>
</evidence>
<dbReference type="Proteomes" id="UP000268350">
    <property type="component" value="Unassembled WGS sequence"/>
</dbReference>
<protein>
    <submittedName>
        <fullName evidence="1">Uncharacterized protein</fullName>
    </submittedName>
</protein>
<dbReference type="OMA" id="DASKCKC"/>
<gene>
    <name evidence="1" type="ORF">DGUA_6G007152</name>
</gene>
<sequence length="142" mass="16320">MAKEVIGKCKYCKREVASDMRPINALKKKVKQKITLVLKDTDQLDQSVLSMAHADKGHNNTQHKGKDCECESRDIIGFTKNILDLVEVDMDGKKNYDDHKYYEHAEAVMNLLHEEDKFMKIFEDQGTPPMAAPAKRGGRRRR</sequence>
<reference evidence="2" key="1">
    <citation type="submission" date="2018-01" db="EMBL/GenBank/DDBJ databases">
        <authorList>
            <person name="Alioto T."/>
            <person name="Alioto T."/>
        </authorList>
    </citation>
    <scope>NUCLEOTIDE SEQUENCE [LARGE SCALE GENOMIC DNA]</scope>
</reference>
<dbReference type="EMBL" id="OUUW01000002">
    <property type="protein sequence ID" value="SPP76598.1"/>
    <property type="molecule type" value="Genomic_DNA"/>
</dbReference>
<accession>A0A3B0JZR9</accession>
<proteinExistence type="predicted"/>
<organism evidence="1 2">
    <name type="scientific">Drosophila guanche</name>
    <name type="common">Fruit fly</name>
    <dbReference type="NCBI Taxonomy" id="7266"/>
    <lineage>
        <taxon>Eukaryota</taxon>
        <taxon>Metazoa</taxon>
        <taxon>Ecdysozoa</taxon>
        <taxon>Arthropoda</taxon>
        <taxon>Hexapoda</taxon>
        <taxon>Insecta</taxon>
        <taxon>Pterygota</taxon>
        <taxon>Neoptera</taxon>
        <taxon>Endopterygota</taxon>
        <taxon>Diptera</taxon>
        <taxon>Brachycera</taxon>
        <taxon>Muscomorpha</taxon>
        <taxon>Ephydroidea</taxon>
        <taxon>Drosophilidae</taxon>
        <taxon>Drosophila</taxon>
        <taxon>Sophophora</taxon>
    </lineage>
</organism>